<dbReference type="InterPro" id="IPR001650">
    <property type="entry name" value="Helicase_C-like"/>
</dbReference>
<dbReference type="Pfam" id="PF00270">
    <property type="entry name" value="DEAD"/>
    <property type="match status" value="1"/>
</dbReference>
<dbReference type="Pfam" id="PF21408">
    <property type="entry name" value="MTR4-like_stalk"/>
    <property type="match status" value="1"/>
</dbReference>
<evidence type="ECO:0000259" key="9">
    <source>
        <dbReference type="PROSITE" id="PS51194"/>
    </source>
</evidence>
<dbReference type="SMART" id="SM00487">
    <property type="entry name" value="DEXDc"/>
    <property type="match status" value="1"/>
</dbReference>
<gene>
    <name evidence="10" type="primary">MTR4_1</name>
    <name evidence="10" type="ORF">K7432_000731</name>
</gene>
<evidence type="ECO:0000256" key="3">
    <source>
        <dbReference type="ARBA" id="ARBA00022741"/>
    </source>
</evidence>
<keyword evidence="6" id="KW-0067">ATP-binding</keyword>
<dbReference type="InterPro" id="IPR027417">
    <property type="entry name" value="P-loop_NTPase"/>
</dbReference>
<evidence type="ECO:0000259" key="8">
    <source>
        <dbReference type="PROSITE" id="PS51192"/>
    </source>
</evidence>
<keyword evidence="3" id="KW-0547">Nucleotide-binding</keyword>
<accession>A0ABR2WAS2</accession>
<dbReference type="EMBL" id="JASJQH010006889">
    <property type="protein sequence ID" value="KAK9728908.1"/>
    <property type="molecule type" value="Genomic_DNA"/>
</dbReference>
<comment type="similarity">
    <text evidence="2">Belongs to the helicase family. SKI2 subfamily.</text>
</comment>
<dbReference type="Pfam" id="PF00271">
    <property type="entry name" value="Helicase_C"/>
    <property type="match status" value="1"/>
</dbReference>
<dbReference type="Gene3D" id="2.40.30.300">
    <property type="match status" value="1"/>
</dbReference>
<keyword evidence="4 10" id="KW-0378">Hydrolase</keyword>
<dbReference type="GO" id="GO:0016787">
    <property type="term" value="F:hydrolase activity"/>
    <property type="evidence" value="ECO:0007669"/>
    <property type="project" value="UniProtKB-KW"/>
</dbReference>
<keyword evidence="5 10" id="KW-0347">Helicase</keyword>
<dbReference type="CDD" id="cd18795">
    <property type="entry name" value="SF2_C_Ski2"/>
    <property type="match status" value="1"/>
</dbReference>
<comment type="caution">
    <text evidence="10">The sequence shown here is derived from an EMBL/GenBank/DDBJ whole genome shotgun (WGS) entry which is preliminary data.</text>
</comment>
<dbReference type="InterPro" id="IPR011545">
    <property type="entry name" value="DEAD/DEAH_box_helicase_dom"/>
</dbReference>
<feature type="domain" description="Helicase C-terminal" evidence="9">
    <location>
        <begin position="399"/>
        <end position="559"/>
    </location>
</feature>
<dbReference type="SMART" id="SM00490">
    <property type="entry name" value="HELICc"/>
    <property type="match status" value="1"/>
</dbReference>
<dbReference type="PROSITE" id="PS51192">
    <property type="entry name" value="HELICASE_ATP_BIND_1"/>
    <property type="match status" value="1"/>
</dbReference>
<dbReference type="InterPro" id="IPR025696">
    <property type="entry name" value="Beta-barrel_MTR4"/>
</dbReference>
<dbReference type="PIRSF" id="PIRSF005198">
    <property type="entry name" value="Antiviral_helicase_SKI2"/>
    <property type="match status" value="1"/>
</dbReference>
<dbReference type="SUPFAM" id="SSF52540">
    <property type="entry name" value="P-loop containing nucleoside triphosphate hydrolases"/>
    <property type="match status" value="1"/>
</dbReference>
<dbReference type="PANTHER" id="PTHR12131">
    <property type="entry name" value="ATP-DEPENDENT RNA AND DNA HELICASE"/>
    <property type="match status" value="1"/>
</dbReference>
<name>A0ABR2WAS2_9FUNG</name>
<sequence length="1047" mass="119581">MFAEETDTFFEVFTENPEVDFLLPGVSKKRKTLPLLEPSYNQVRQRRDGSPDLKYKPTVILQDEFVKDRECEVNFADPLNTNLEKNPSELLTLSHKAYHKAAVPVDHTYIPLDKHEFSHPPKFGFKLDPFQDLACRCVERDESVLVSAHTSAGKTVIAEYAIDHSIRNQQRIIYTSPIKALSNQKYNDFREKYSDVGLLTGDVVHNENAQCLVMTTEILRSMIFQSPALLNEVAWVIFDEVHYMQHRERGLVWEESIILLPSHIRCVFLSATIPNAGEFIQWVCKTRQQPCHVVHIDYRPTPLQYYVYPSGGDGIYMVMDENKQFNERNFEKALTCLDNVLEPDILSKAKPVKKGKTPAEIQKLLGMIITKNQYPAIIFAFNRREVEACAYAMNDLSLLTEDEIDKVEKIFNSGIESGLKECDRSLSQVERMLPLLRQGVGFHHSGLLPILRELIEIMFQEGLIKLLFATETFSIGLNMPAKTVIFSSIRKYDGITNRWLTPGEFIQMSGRAGRRGVDDRGLVIMFLDAKIPPEATREMLEGDAPPLNSAFHLTYATILNLMRCNTTQPESILEQSFYRFQNSIRQPELTQELCELSQQYEASKMVESQSIAQYFEIRQKLDQYSQDLRNIIYHPIYVKKFIQKGRLVRVEYKGRDLGWGCLTRALNYPQTKGKSSKEQIIDPYDFKRSSLYIVEVLIYCASGTVITVDPNFCATNIEPCPVGESGVMTPVSLPLSALVEVSSLRIFLPKELESRPVQGRNTVFSHLKNLEKRFPDGFPLLDPIQDLNVPEQDIVHIVKKIEELEEILYSNSLVNDPRLSELYNSYVHSKSLQKKIRKVKSELKNAQSVIELKLMKSRKRVLRSLGYIKDDCVSPKGQAACAIQSGHELVLTEMIFSAAFQKLEPEQIAALCSCFIFTSQPIEPPKLRKELADALSKLKLCTRVVVEASEKAHLTLEDTEYKYAEYDGYMDIVYEWCKGATLAEIMEKPDRGFEGDIIRGLRRLLELMQELAAVAKVIGNNQLEEKFEKASSLIQRDIVSAASLYIE</sequence>
<dbReference type="EC" id="3.6.4.13" evidence="10"/>
<proteinExistence type="inferred from homology"/>
<dbReference type="Gene3D" id="1.10.3380.30">
    <property type="match status" value="1"/>
</dbReference>
<evidence type="ECO:0000256" key="2">
    <source>
        <dbReference type="ARBA" id="ARBA00010140"/>
    </source>
</evidence>
<dbReference type="Proteomes" id="UP001479436">
    <property type="component" value="Unassembled WGS sequence"/>
</dbReference>
<feature type="domain" description="Helicase ATP-binding" evidence="8">
    <location>
        <begin position="135"/>
        <end position="291"/>
    </location>
</feature>
<evidence type="ECO:0000256" key="6">
    <source>
        <dbReference type="ARBA" id="ARBA00022840"/>
    </source>
</evidence>
<keyword evidence="11" id="KW-1185">Reference proteome</keyword>
<organism evidence="10 11">
    <name type="scientific">Basidiobolus ranarum</name>
    <dbReference type="NCBI Taxonomy" id="34480"/>
    <lineage>
        <taxon>Eukaryota</taxon>
        <taxon>Fungi</taxon>
        <taxon>Fungi incertae sedis</taxon>
        <taxon>Zoopagomycota</taxon>
        <taxon>Entomophthoromycotina</taxon>
        <taxon>Basidiobolomycetes</taxon>
        <taxon>Basidiobolales</taxon>
        <taxon>Basidiobolaceae</taxon>
        <taxon>Basidiobolus</taxon>
    </lineage>
</organism>
<evidence type="ECO:0000256" key="5">
    <source>
        <dbReference type="ARBA" id="ARBA00022806"/>
    </source>
</evidence>
<dbReference type="Pfam" id="PF13234">
    <property type="entry name" value="MTR4_beta-barrel"/>
    <property type="match status" value="1"/>
</dbReference>
<evidence type="ECO:0000256" key="1">
    <source>
        <dbReference type="ARBA" id="ARBA00004123"/>
    </source>
</evidence>
<comment type="subcellular location">
    <subcellularLocation>
        <location evidence="1">Nucleus</location>
    </subcellularLocation>
</comment>
<dbReference type="Pfam" id="PF08148">
    <property type="entry name" value="DSHCT"/>
    <property type="match status" value="1"/>
</dbReference>
<dbReference type="InterPro" id="IPR050699">
    <property type="entry name" value="RNA-DNA_Helicase"/>
</dbReference>
<reference evidence="10 11" key="1">
    <citation type="submission" date="2023-04" db="EMBL/GenBank/DDBJ databases">
        <title>Genome of Basidiobolus ranarum AG-B5.</title>
        <authorList>
            <person name="Stajich J.E."/>
            <person name="Carter-House D."/>
            <person name="Gryganskyi A."/>
        </authorList>
    </citation>
    <scope>NUCLEOTIDE SEQUENCE [LARGE SCALE GENOMIC DNA]</scope>
    <source>
        <strain evidence="10 11">AG-B5</strain>
    </source>
</reference>
<dbReference type="PANTHER" id="PTHR12131:SF7">
    <property type="entry name" value="EXOSOME RNA HELICASE MTR4"/>
    <property type="match status" value="1"/>
</dbReference>
<dbReference type="InterPro" id="IPR048392">
    <property type="entry name" value="MTR4-like_stalk"/>
</dbReference>
<dbReference type="InterPro" id="IPR016438">
    <property type="entry name" value="SKI2-like"/>
</dbReference>
<dbReference type="GO" id="GO:0003724">
    <property type="term" value="F:RNA helicase activity"/>
    <property type="evidence" value="ECO:0007669"/>
    <property type="project" value="UniProtKB-EC"/>
</dbReference>
<protein>
    <submittedName>
        <fullName evidence="10">ATP-dependent RNA helicase mtr4</fullName>
        <ecNumber evidence="10">3.6.4.13</ecNumber>
    </submittedName>
</protein>
<dbReference type="PROSITE" id="PS51194">
    <property type="entry name" value="HELICASE_CTER"/>
    <property type="match status" value="1"/>
</dbReference>
<dbReference type="InterPro" id="IPR014001">
    <property type="entry name" value="Helicase_ATP-bd"/>
</dbReference>
<evidence type="ECO:0000313" key="10">
    <source>
        <dbReference type="EMBL" id="KAK9728908.1"/>
    </source>
</evidence>
<evidence type="ECO:0000256" key="7">
    <source>
        <dbReference type="ARBA" id="ARBA00023242"/>
    </source>
</evidence>
<dbReference type="InterPro" id="IPR012961">
    <property type="entry name" value="Ski2/MTR4_C"/>
</dbReference>
<dbReference type="SMART" id="SM01142">
    <property type="entry name" value="DSHCT"/>
    <property type="match status" value="1"/>
</dbReference>
<dbReference type="Gene3D" id="3.40.50.300">
    <property type="entry name" value="P-loop containing nucleotide triphosphate hydrolases"/>
    <property type="match status" value="2"/>
</dbReference>
<evidence type="ECO:0000313" key="11">
    <source>
        <dbReference type="Proteomes" id="UP001479436"/>
    </source>
</evidence>
<keyword evidence="7" id="KW-0539">Nucleus</keyword>
<evidence type="ECO:0000256" key="4">
    <source>
        <dbReference type="ARBA" id="ARBA00022801"/>
    </source>
</evidence>